<dbReference type="Pfam" id="PF01409">
    <property type="entry name" value="tRNA-synt_2d"/>
    <property type="match status" value="1"/>
</dbReference>
<dbReference type="InterPro" id="IPR004188">
    <property type="entry name" value="Phe-tRNA_ligase_II_N"/>
</dbReference>
<evidence type="ECO:0000256" key="8">
    <source>
        <dbReference type="ARBA" id="ARBA00022840"/>
    </source>
</evidence>
<evidence type="ECO:0000256" key="13">
    <source>
        <dbReference type="HAMAP-Rule" id="MF_00281"/>
    </source>
</evidence>
<dbReference type="InterPro" id="IPR002319">
    <property type="entry name" value="Phenylalanyl-tRNA_Synthase"/>
</dbReference>
<dbReference type="EMBL" id="LWDV01000007">
    <property type="protein sequence ID" value="OCL27519.1"/>
    <property type="molecule type" value="Genomic_DNA"/>
</dbReference>
<dbReference type="GO" id="GO:0004826">
    <property type="term" value="F:phenylalanine-tRNA ligase activity"/>
    <property type="evidence" value="ECO:0007669"/>
    <property type="project" value="UniProtKB-UniRule"/>
</dbReference>
<dbReference type="GO" id="GO:0005737">
    <property type="term" value="C:cytoplasm"/>
    <property type="evidence" value="ECO:0007669"/>
    <property type="project" value="UniProtKB-SubCell"/>
</dbReference>
<dbReference type="InterPro" id="IPR006195">
    <property type="entry name" value="aa-tRNA-synth_II"/>
</dbReference>
<keyword evidence="9 13" id="KW-0460">Magnesium</keyword>
<dbReference type="GO" id="GO:0140096">
    <property type="term" value="F:catalytic activity, acting on a protein"/>
    <property type="evidence" value="ECO:0007669"/>
    <property type="project" value="UniProtKB-ARBA"/>
</dbReference>
<dbReference type="HAMAP" id="MF_00281">
    <property type="entry name" value="Phe_tRNA_synth_alpha1"/>
    <property type="match status" value="1"/>
</dbReference>
<evidence type="ECO:0000256" key="2">
    <source>
        <dbReference type="ARBA" id="ARBA00010207"/>
    </source>
</evidence>
<dbReference type="SUPFAM" id="SSF46589">
    <property type="entry name" value="tRNA-binding arm"/>
    <property type="match status" value="1"/>
</dbReference>
<dbReference type="GO" id="GO:0006432">
    <property type="term" value="P:phenylalanyl-tRNA aminoacylation"/>
    <property type="evidence" value="ECO:0007669"/>
    <property type="project" value="UniProtKB-UniRule"/>
</dbReference>
<sequence>MEEKIRGLQQEAIDAIKAVDNLESLEELRIKYLGKKGELTQILRGMGSLSAEERPVVGKLVNVVKGELNKLLSEKETTLKELAKQERLKSEGIDVTLPGQRRKLGKQHPLTLAFNEIKELFLGLGFEIAEGPEVEKDYYNFEALNFPANHPARDMQDTFYVGGDILLRTHTSGVQVRTMEKTEPPIRVIAPGRVYRSDEVDATHSPVFHQVEGLMIDKDISFANLKAILIKVVHELFGEEREVRFRPSYFPFTEPSAEVDVSCASCGGEGCRICSGTGWLEILGSGMVHPNVLEMSGIDSEEYSGFAFGIGVERIAMLKYGIDDMRLLYENDIRFLEQF</sequence>
<dbReference type="NCBIfam" id="TIGR00468">
    <property type="entry name" value="pheS"/>
    <property type="match status" value="1"/>
</dbReference>
<evidence type="ECO:0000256" key="11">
    <source>
        <dbReference type="ARBA" id="ARBA00023146"/>
    </source>
</evidence>
<proteinExistence type="inferred from homology"/>
<dbReference type="PROSITE" id="PS50862">
    <property type="entry name" value="AA_TRNA_LIGASE_II"/>
    <property type="match status" value="1"/>
</dbReference>
<keyword evidence="11 13" id="KW-0030">Aminoacyl-tRNA synthetase</keyword>
<organism evidence="15 16">
    <name type="scientific">Orenia metallireducens</name>
    <dbReference type="NCBI Taxonomy" id="1413210"/>
    <lineage>
        <taxon>Bacteria</taxon>
        <taxon>Bacillati</taxon>
        <taxon>Bacillota</taxon>
        <taxon>Clostridia</taxon>
        <taxon>Halanaerobiales</taxon>
        <taxon>Halobacteroidaceae</taxon>
        <taxon>Orenia</taxon>
    </lineage>
</organism>
<dbReference type="GO" id="GO:0000049">
    <property type="term" value="F:tRNA binding"/>
    <property type="evidence" value="ECO:0007669"/>
    <property type="project" value="InterPro"/>
</dbReference>
<dbReference type="GO" id="GO:0000287">
    <property type="term" value="F:magnesium ion binding"/>
    <property type="evidence" value="ECO:0007669"/>
    <property type="project" value="UniProtKB-UniRule"/>
</dbReference>
<evidence type="ECO:0000313" key="16">
    <source>
        <dbReference type="Proteomes" id="UP000093514"/>
    </source>
</evidence>
<keyword evidence="10 13" id="KW-0648">Protein biosynthesis</keyword>
<dbReference type="InterPro" id="IPR004529">
    <property type="entry name" value="Phe-tRNA-synth_IIc_asu"/>
</dbReference>
<evidence type="ECO:0000259" key="14">
    <source>
        <dbReference type="PROSITE" id="PS50862"/>
    </source>
</evidence>
<keyword evidence="6 13" id="KW-0479">Metal-binding</keyword>
<comment type="subcellular location">
    <subcellularLocation>
        <location evidence="1 13">Cytoplasm</location>
    </subcellularLocation>
</comment>
<reference evidence="15 16" key="2">
    <citation type="submission" date="2016-08" db="EMBL/GenBank/DDBJ databases">
        <title>Orenia metallireducens sp. nov. strain Z6, a Novel Metal-reducing Firmicute from the Deep Subsurface.</title>
        <authorList>
            <person name="Maxim B.I."/>
            <person name="Kenneth K."/>
            <person name="Flynn T.M."/>
            <person name="Oloughlin E.J."/>
            <person name="Locke R.A."/>
            <person name="Weber J.R."/>
            <person name="Egan S.M."/>
            <person name="Mackie R.I."/>
            <person name="Cann I.K."/>
        </authorList>
    </citation>
    <scope>NUCLEOTIDE SEQUENCE [LARGE SCALE GENOMIC DNA]</scope>
    <source>
        <strain evidence="15 16">Z6</strain>
    </source>
</reference>
<comment type="caution">
    <text evidence="15">The sequence shown here is derived from an EMBL/GenBank/DDBJ whole genome shotgun (WGS) entry which is preliminary data.</text>
</comment>
<dbReference type="PANTHER" id="PTHR11538:SF41">
    <property type="entry name" value="PHENYLALANINE--TRNA LIGASE, MITOCHONDRIAL"/>
    <property type="match status" value="1"/>
</dbReference>
<dbReference type="SUPFAM" id="SSF55681">
    <property type="entry name" value="Class II aaRS and biotin synthetases"/>
    <property type="match status" value="1"/>
</dbReference>
<dbReference type="OrthoDB" id="9800719at2"/>
<dbReference type="Pfam" id="PF02912">
    <property type="entry name" value="Phe_tRNA-synt_N"/>
    <property type="match status" value="1"/>
</dbReference>
<evidence type="ECO:0000256" key="12">
    <source>
        <dbReference type="ARBA" id="ARBA00049255"/>
    </source>
</evidence>
<name>A0A1C0AAX1_9FIRM</name>
<dbReference type="InterPro" id="IPR010978">
    <property type="entry name" value="tRNA-bd_arm"/>
</dbReference>
<comment type="cofactor">
    <cofactor evidence="13">
        <name>Mg(2+)</name>
        <dbReference type="ChEBI" id="CHEBI:18420"/>
    </cofactor>
    <text evidence="13">Binds 2 magnesium ions per tetramer.</text>
</comment>
<dbReference type="CDD" id="cd00496">
    <property type="entry name" value="PheRS_alpha_core"/>
    <property type="match status" value="1"/>
</dbReference>
<keyword evidence="16" id="KW-1185">Reference proteome</keyword>
<evidence type="ECO:0000256" key="5">
    <source>
        <dbReference type="ARBA" id="ARBA00022598"/>
    </source>
</evidence>
<dbReference type="AlphaFoldDB" id="A0A1C0AAX1"/>
<protein>
    <recommendedName>
        <fullName evidence="13">Phenylalanine--tRNA ligase alpha subunit</fullName>
        <ecNumber evidence="13">6.1.1.20</ecNumber>
    </recommendedName>
    <alternativeName>
        <fullName evidence="13">Phenylalanyl-tRNA synthetase alpha subunit</fullName>
        <shortName evidence="13">PheRS</shortName>
    </alternativeName>
</protein>
<comment type="subunit">
    <text evidence="3 13">Tetramer of two alpha and two beta subunits.</text>
</comment>
<gene>
    <name evidence="13" type="primary">pheS</name>
    <name evidence="15" type="ORF">U472_02845</name>
</gene>
<dbReference type="RefSeq" id="WP_068715343.1">
    <property type="nucleotide sequence ID" value="NZ_LWDV01000007.1"/>
</dbReference>
<feature type="binding site" evidence="13">
    <location>
        <position position="254"/>
    </location>
    <ligand>
        <name>Mg(2+)</name>
        <dbReference type="ChEBI" id="CHEBI:18420"/>
        <note>shared with beta subunit</note>
    </ligand>
</feature>
<keyword evidence="8 13" id="KW-0067">ATP-binding</keyword>
<accession>A0A1C0AAX1</accession>
<dbReference type="GO" id="GO:0016740">
    <property type="term" value="F:transferase activity"/>
    <property type="evidence" value="ECO:0007669"/>
    <property type="project" value="UniProtKB-ARBA"/>
</dbReference>
<evidence type="ECO:0000256" key="3">
    <source>
        <dbReference type="ARBA" id="ARBA00011209"/>
    </source>
</evidence>
<dbReference type="EC" id="6.1.1.20" evidence="13"/>
<dbReference type="InterPro" id="IPR022911">
    <property type="entry name" value="Phe_tRNA_ligase_alpha1_bac"/>
</dbReference>
<dbReference type="GO" id="GO:0005524">
    <property type="term" value="F:ATP binding"/>
    <property type="evidence" value="ECO:0007669"/>
    <property type="project" value="UniProtKB-UniRule"/>
</dbReference>
<evidence type="ECO:0000256" key="6">
    <source>
        <dbReference type="ARBA" id="ARBA00022723"/>
    </source>
</evidence>
<evidence type="ECO:0000256" key="1">
    <source>
        <dbReference type="ARBA" id="ARBA00004496"/>
    </source>
</evidence>
<keyword evidence="7 13" id="KW-0547">Nucleotide-binding</keyword>
<dbReference type="FunFam" id="3.30.930.10:FF:000003">
    <property type="entry name" value="Phenylalanine--tRNA ligase alpha subunit"/>
    <property type="match status" value="1"/>
</dbReference>
<feature type="domain" description="Aminoacyl-transfer RNA synthetases class-II family profile" evidence="14">
    <location>
        <begin position="117"/>
        <end position="318"/>
    </location>
</feature>
<evidence type="ECO:0000256" key="10">
    <source>
        <dbReference type="ARBA" id="ARBA00022917"/>
    </source>
</evidence>
<reference evidence="16" key="1">
    <citation type="submission" date="2016-07" db="EMBL/GenBank/DDBJ databases">
        <authorList>
            <person name="Florea S."/>
            <person name="Webb J.S."/>
            <person name="Jaromczyk J."/>
            <person name="Schardl C.L."/>
        </authorList>
    </citation>
    <scope>NUCLEOTIDE SEQUENCE [LARGE SCALE GENOMIC DNA]</scope>
    <source>
        <strain evidence="16">Z6</strain>
    </source>
</reference>
<keyword evidence="5 13" id="KW-0436">Ligase</keyword>
<evidence type="ECO:0000256" key="4">
    <source>
        <dbReference type="ARBA" id="ARBA00022490"/>
    </source>
</evidence>
<evidence type="ECO:0000313" key="15">
    <source>
        <dbReference type="EMBL" id="OCL27519.1"/>
    </source>
</evidence>
<dbReference type="Proteomes" id="UP000093514">
    <property type="component" value="Unassembled WGS sequence"/>
</dbReference>
<dbReference type="Gene3D" id="3.30.930.10">
    <property type="entry name" value="Bira Bifunctional Protein, Domain 2"/>
    <property type="match status" value="1"/>
</dbReference>
<evidence type="ECO:0000256" key="9">
    <source>
        <dbReference type="ARBA" id="ARBA00022842"/>
    </source>
</evidence>
<comment type="catalytic activity">
    <reaction evidence="12 13">
        <text>tRNA(Phe) + L-phenylalanine + ATP = L-phenylalanyl-tRNA(Phe) + AMP + diphosphate + H(+)</text>
        <dbReference type="Rhea" id="RHEA:19413"/>
        <dbReference type="Rhea" id="RHEA-COMP:9668"/>
        <dbReference type="Rhea" id="RHEA-COMP:9699"/>
        <dbReference type="ChEBI" id="CHEBI:15378"/>
        <dbReference type="ChEBI" id="CHEBI:30616"/>
        <dbReference type="ChEBI" id="CHEBI:33019"/>
        <dbReference type="ChEBI" id="CHEBI:58095"/>
        <dbReference type="ChEBI" id="CHEBI:78442"/>
        <dbReference type="ChEBI" id="CHEBI:78531"/>
        <dbReference type="ChEBI" id="CHEBI:456215"/>
        <dbReference type="EC" id="6.1.1.20"/>
    </reaction>
</comment>
<evidence type="ECO:0000256" key="7">
    <source>
        <dbReference type="ARBA" id="ARBA00022741"/>
    </source>
</evidence>
<keyword evidence="4 13" id="KW-0963">Cytoplasm</keyword>
<dbReference type="PANTHER" id="PTHR11538">
    <property type="entry name" value="PHENYLALANYL-TRNA SYNTHETASE"/>
    <property type="match status" value="1"/>
</dbReference>
<dbReference type="InterPro" id="IPR045864">
    <property type="entry name" value="aa-tRNA-synth_II/BPL/LPL"/>
</dbReference>
<comment type="similarity">
    <text evidence="2 13">Belongs to the class-II aminoacyl-tRNA synthetase family. Phe-tRNA synthetase alpha subunit type 1 subfamily.</text>
</comment>